<protein>
    <submittedName>
        <fullName evidence="2">Uncharacterized protein</fullName>
    </submittedName>
</protein>
<keyword evidence="1" id="KW-1133">Transmembrane helix</keyword>
<organism evidence="2 3">
    <name type="scientific">Candidatus Ryanbacteria bacterium RIFCSPHIGHO2_01_FULL_48_27</name>
    <dbReference type="NCBI Taxonomy" id="1802115"/>
    <lineage>
        <taxon>Bacteria</taxon>
        <taxon>Candidatus Ryaniibacteriota</taxon>
    </lineage>
</organism>
<comment type="caution">
    <text evidence="2">The sequence shown here is derived from an EMBL/GenBank/DDBJ whole genome shotgun (WGS) entry which is preliminary data.</text>
</comment>
<evidence type="ECO:0000313" key="2">
    <source>
        <dbReference type="EMBL" id="OGZ43594.1"/>
    </source>
</evidence>
<dbReference type="EMBL" id="MHNL01000032">
    <property type="protein sequence ID" value="OGZ43594.1"/>
    <property type="molecule type" value="Genomic_DNA"/>
</dbReference>
<dbReference type="Proteomes" id="UP000177785">
    <property type="component" value="Unassembled WGS sequence"/>
</dbReference>
<proteinExistence type="predicted"/>
<evidence type="ECO:0000256" key="1">
    <source>
        <dbReference type="SAM" id="Phobius"/>
    </source>
</evidence>
<dbReference type="AlphaFoldDB" id="A0A1G2FZT1"/>
<evidence type="ECO:0000313" key="3">
    <source>
        <dbReference type="Proteomes" id="UP000177785"/>
    </source>
</evidence>
<reference evidence="2 3" key="1">
    <citation type="journal article" date="2016" name="Nat. Commun.">
        <title>Thousands of microbial genomes shed light on interconnected biogeochemical processes in an aquifer system.</title>
        <authorList>
            <person name="Anantharaman K."/>
            <person name="Brown C.T."/>
            <person name="Hug L.A."/>
            <person name="Sharon I."/>
            <person name="Castelle C.J."/>
            <person name="Probst A.J."/>
            <person name="Thomas B.C."/>
            <person name="Singh A."/>
            <person name="Wilkins M.J."/>
            <person name="Karaoz U."/>
            <person name="Brodie E.L."/>
            <person name="Williams K.H."/>
            <person name="Hubbard S.S."/>
            <person name="Banfield J.F."/>
        </authorList>
    </citation>
    <scope>NUCLEOTIDE SEQUENCE [LARGE SCALE GENOMIC DNA]</scope>
</reference>
<accession>A0A1G2FZT1</accession>
<dbReference type="STRING" id="1802115.A2756_04765"/>
<gene>
    <name evidence="2" type="ORF">A2756_04765</name>
</gene>
<feature type="transmembrane region" description="Helical" evidence="1">
    <location>
        <begin position="21"/>
        <end position="45"/>
    </location>
</feature>
<name>A0A1G2FZT1_9BACT</name>
<keyword evidence="1" id="KW-0472">Membrane</keyword>
<keyword evidence="1" id="KW-0812">Transmembrane</keyword>
<sequence length="85" mass="9481">MALIEFIEHLQQKPEAVRRRIMVVSVAGIMGIIVFLWILTLQYTLNAKPARQANQPAATDASPFALLGESIMQNVTELGKKLFTK</sequence>